<dbReference type="PANTHER" id="PTHR34982">
    <property type="entry name" value="YOP PROTEINS TRANSLOCATION PROTEIN L"/>
    <property type="match status" value="1"/>
</dbReference>
<evidence type="ECO:0000256" key="9">
    <source>
        <dbReference type="ARBA" id="ARBA00023225"/>
    </source>
</evidence>
<evidence type="ECO:0000256" key="3">
    <source>
        <dbReference type="ARBA" id="ARBA00006602"/>
    </source>
</evidence>
<dbReference type="GO" id="GO:0009288">
    <property type="term" value="C:bacterial-type flagellum"/>
    <property type="evidence" value="ECO:0007669"/>
    <property type="project" value="InterPro"/>
</dbReference>
<dbReference type="InterPro" id="IPR051472">
    <property type="entry name" value="T3SS_Stator/FliH"/>
</dbReference>
<evidence type="ECO:0000256" key="5">
    <source>
        <dbReference type="ARBA" id="ARBA00022448"/>
    </source>
</evidence>
<proteinExistence type="inferred from homology"/>
<comment type="caution">
    <text evidence="12">The sequence shown here is derived from an EMBL/GenBank/DDBJ whole genome shotgun (WGS) entry which is preliminary data.</text>
</comment>
<evidence type="ECO:0000256" key="6">
    <source>
        <dbReference type="ARBA" id="ARBA00022490"/>
    </source>
</evidence>
<dbReference type="AlphaFoldDB" id="A0A3E0U0N7"/>
<comment type="similarity">
    <text evidence="3">Belongs to the FliH family.</text>
</comment>
<comment type="function">
    <text evidence="1">Needed for flagellar regrowth and assembly.</text>
</comment>
<dbReference type="GO" id="GO:0044781">
    <property type="term" value="P:bacterial-type flagellum organization"/>
    <property type="evidence" value="ECO:0007669"/>
    <property type="project" value="UniProtKB-KW"/>
</dbReference>
<keyword evidence="12" id="KW-0969">Cilium</keyword>
<dbReference type="InterPro" id="IPR018035">
    <property type="entry name" value="Flagellar_FliH/T3SS_HrpE"/>
</dbReference>
<accession>A0A3E0U0N7</accession>
<evidence type="ECO:0000256" key="7">
    <source>
        <dbReference type="ARBA" id="ARBA00022795"/>
    </source>
</evidence>
<keyword evidence="6" id="KW-0963">Cytoplasm</keyword>
<evidence type="ECO:0000256" key="8">
    <source>
        <dbReference type="ARBA" id="ARBA00022927"/>
    </source>
</evidence>
<keyword evidence="7" id="KW-1005">Bacterial flagellum biogenesis</keyword>
<dbReference type="GO" id="GO:0015031">
    <property type="term" value="P:protein transport"/>
    <property type="evidence" value="ECO:0007669"/>
    <property type="project" value="UniProtKB-KW"/>
</dbReference>
<protein>
    <recommendedName>
        <fullName evidence="4">Flagellar assembly protein FliH</fullName>
    </recommendedName>
</protein>
<evidence type="ECO:0000256" key="2">
    <source>
        <dbReference type="ARBA" id="ARBA00004496"/>
    </source>
</evidence>
<keyword evidence="5" id="KW-0813">Transport</keyword>
<reference evidence="13" key="1">
    <citation type="submission" date="2018-08" db="EMBL/GenBank/DDBJ databases">
        <title>Thalassotalea euphylliae genome.</title>
        <authorList>
            <person name="Summers S."/>
            <person name="Rice S.A."/>
            <person name="Freckelton M.L."/>
            <person name="Nedved B.T."/>
            <person name="Hadfield M.G."/>
        </authorList>
    </citation>
    <scope>NUCLEOTIDE SEQUENCE [LARGE SCALE GENOMIC DNA]</scope>
    <source>
        <strain evidence="13">H3</strain>
    </source>
</reference>
<evidence type="ECO:0000256" key="4">
    <source>
        <dbReference type="ARBA" id="ARBA00016507"/>
    </source>
</evidence>
<keyword evidence="12" id="KW-0966">Cell projection</keyword>
<evidence type="ECO:0000313" key="13">
    <source>
        <dbReference type="Proteomes" id="UP000256899"/>
    </source>
</evidence>
<dbReference type="Pfam" id="PF02108">
    <property type="entry name" value="FliH"/>
    <property type="match status" value="1"/>
</dbReference>
<dbReference type="EMBL" id="QUOT01000001">
    <property type="protein sequence ID" value="REL30260.1"/>
    <property type="molecule type" value="Genomic_DNA"/>
</dbReference>
<evidence type="ECO:0000259" key="11">
    <source>
        <dbReference type="Pfam" id="PF02108"/>
    </source>
</evidence>
<name>A0A3E0U0N7_9GAMM</name>
<dbReference type="PRINTS" id="PR01003">
    <property type="entry name" value="FLGFLIH"/>
</dbReference>
<feature type="region of interest" description="Disordered" evidence="10">
    <location>
        <begin position="87"/>
        <end position="117"/>
    </location>
</feature>
<organism evidence="12 13">
    <name type="scientific">Thalassotalea euphylliae</name>
    <dbReference type="NCBI Taxonomy" id="1655234"/>
    <lineage>
        <taxon>Bacteria</taxon>
        <taxon>Pseudomonadati</taxon>
        <taxon>Pseudomonadota</taxon>
        <taxon>Gammaproteobacteria</taxon>
        <taxon>Alteromonadales</taxon>
        <taxon>Colwelliaceae</taxon>
        <taxon>Thalassotalea</taxon>
    </lineage>
</organism>
<dbReference type="InterPro" id="IPR000563">
    <property type="entry name" value="Flag_FliH"/>
</dbReference>
<dbReference type="PANTHER" id="PTHR34982:SF1">
    <property type="entry name" value="FLAGELLAR ASSEMBLY PROTEIN FLIH"/>
    <property type="match status" value="1"/>
</dbReference>
<dbReference type="RefSeq" id="WP_116014476.1">
    <property type="nucleotide sequence ID" value="NZ_QUOT01000001.1"/>
</dbReference>
<dbReference type="GO" id="GO:0005829">
    <property type="term" value="C:cytosol"/>
    <property type="evidence" value="ECO:0007669"/>
    <property type="project" value="TreeGrafter"/>
</dbReference>
<feature type="compositionally biased region" description="Polar residues" evidence="10">
    <location>
        <begin position="1"/>
        <end position="11"/>
    </location>
</feature>
<feature type="region of interest" description="Disordered" evidence="10">
    <location>
        <begin position="1"/>
        <end position="63"/>
    </location>
</feature>
<comment type="subcellular location">
    <subcellularLocation>
        <location evidence="2">Cytoplasm</location>
    </subcellularLocation>
</comment>
<feature type="domain" description="Flagellar assembly protein FliH/Type III secretion system HrpE" evidence="11">
    <location>
        <begin position="128"/>
        <end position="254"/>
    </location>
</feature>
<dbReference type="GO" id="GO:0003774">
    <property type="term" value="F:cytoskeletal motor activity"/>
    <property type="evidence" value="ECO:0007669"/>
    <property type="project" value="InterPro"/>
</dbReference>
<sequence length="265" mass="29620">MNKFTKSSVGQQVLKEGEQESSLWHLPDVEKQVTAQELEQTNALGKPRNWRYEPPPEPEPEPVPLTAEEIEEIRQAAYEEGFNQGKEEGFAKGYDEGKAQGHQDGEQAGREQGHAEGLASGEQAITELANQWQQQVEQLHQPLAVVERNIEHQLLVLVAQLTEAVILTEAKTNPDILMAAISEGIKALPSQDSQVQMLLHPSDIERVTEQFGDSYIQEQGWRLLPAPQFEPGSCQIENSTSSIDLTIKSRIKQVVESFLQEALHK</sequence>
<keyword evidence="13" id="KW-1185">Reference proteome</keyword>
<evidence type="ECO:0000256" key="10">
    <source>
        <dbReference type="SAM" id="MobiDB-lite"/>
    </source>
</evidence>
<keyword evidence="12" id="KW-0282">Flagellum</keyword>
<keyword evidence="9" id="KW-1006">Bacterial flagellum protein export</keyword>
<feature type="compositionally biased region" description="Polar residues" evidence="10">
    <location>
        <begin position="33"/>
        <end position="43"/>
    </location>
</feature>
<dbReference type="GO" id="GO:0071973">
    <property type="term" value="P:bacterial-type flagellum-dependent cell motility"/>
    <property type="evidence" value="ECO:0007669"/>
    <property type="project" value="InterPro"/>
</dbReference>
<gene>
    <name evidence="12" type="primary">fliH</name>
    <name evidence="12" type="ORF">DXX94_05820</name>
</gene>
<evidence type="ECO:0000313" key="12">
    <source>
        <dbReference type="EMBL" id="REL30260.1"/>
    </source>
</evidence>
<dbReference type="NCBIfam" id="NF004270">
    <property type="entry name" value="PRK05687.2-1"/>
    <property type="match status" value="1"/>
</dbReference>
<feature type="compositionally biased region" description="Pro residues" evidence="10">
    <location>
        <begin position="53"/>
        <end position="63"/>
    </location>
</feature>
<dbReference type="Proteomes" id="UP000256899">
    <property type="component" value="Unassembled WGS sequence"/>
</dbReference>
<evidence type="ECO:0000256" key="1">
    <source>
        <dbReference type="ARBA" id="ARBA00003041"/>
    </source>
</evidence>
<keyword evidence="8" id="KW-0653">Protein transport</keyword>
<feature type="compositionally biased region" description="Basic and acidic residues" evidence="10">
    <location>
        <begin position="87"/>
        <end position="114"/>
    </location>
</feature>